<gene>
    <name evidence="1" type="ORF">CEURO_LOCUS11994</name>
</gene>
<comment type="caution">
    <text evidence="1">The sequence shown here is derived from an EMBL/GenBank/DDBJ whole genome shotgun (WGS) entry which is preliminary data.</text>
</comment>
<dbReference type="GO" id="GO:0006890">
    <property type="term" value="P:retrograde vesicle-mediated transport, Golgi to endoplasmic reticulum"/>
    <property type="evidence" value="ECO:0007669"/>
    <property type="project" value="InterPro"/>
</dbReference>
<dbReference type="GO" id="GO:0070939">
    <property type="term" value="C:Dsl1/NZR complex"/>
    <property type="evidence" value="ECO:0007669"/>
    <property type="project" value="InterPro"/>
</dbReference>
<dbReference type="AlphaFoldDB" id="A0A9P0ZA17"/>
<reference evidence="1" key="1">
    <citation type="submission" date="2022-07" db="EMBL/GenBank/DDBJ databases">
        <authorList>
            <person name="Macas J."/>
            <person name="Novak P."/>
            <person name="Neumann P."/>
        </authorList>
    </citation>
    <scope>NUCLEOTIDE SEQUENCE</scope>
</reference>
<dbReference type="PANTHER" id="PTHR13520">
    <property type="entry name" value="RAD50-INTERACTING PROTEIN 1 RINT-1"/>
    <property type="match status" value="1"/>
</dbReference>
<proteinExistence type="predicted"/>
<dbReference type="GO" id="GO:0060628">
    <property type="term" value="P:regulation of ER to Golgi vesicle-mediated transport"/>
    <property type="evidence" value="ECO:0007669"/>
    <property type="project" value="TreeGrafter"/>
</dbReference>
<dbReference type="PANTHER" id="PTHR13520:SF1">
    <property type="entry name" value="RINT1-LIKE PROTEIN MAG2"/>
    <property type="match status" value="1"/>
</dbReference>
<dbReference type="PROSITE" id="PS51386">
    <property type="entry name" value="RINT1_TIP20"/>
    <property type="match status" value="1"/>
</dbReference>
<evidence type="ECO:0008006" key="3">
    <source>
        <dbReference type="Google" id="ProtNLM"/>
    </source>
</evidence>
<organism evidence="1 2">
    <name type="scientific">Cuscuta europaea</name>
    <name type="common">European dodder</name>
    <dbReference type="NCBI Taxonomy" id="41803"/>
    <lineage>
        <taxon>Eukaryota</taxon>
        <taxon>Viridiplantae</taxon>
        <taxon>Streptophyta</taxon>
        <taxon>Embryophyta</taxon>
        <taxon>Tracheophyta</taxon>
        <taxon>Spermatophyta</taxon>
        <taxon>Magnoliopsida</taxon>
        <taxon>eudicotyledons</taxon>
        <taxon>Gunneridae</taxon>
        <taxon>Pentapetalae</taxon>
        <taxon>asterids</taxon>
        <taxon>lamiids</taxon>
        <taxon>Solanales</taxon>
        <taxon>Convolvulaceae</taxon>
        <taxon>Cuscuteae</taxon>
        <taxon>Cuscuta</taxon>
        <taxon>Cuscuta subgen. Cuscuta</taxon>
    </lineage>
</organism>
<dbReference type="InterPro" id="IPR007528">
    <property type="entry name" value="RINT1_Tip20"/>
</dbReference>
<name>A0A9P0ZA17_CUSEU</name>
<sequence length="803" mass="90470">MVSETVKIRSLSLMDTVIRSLPPATSLSPSVISFLNAKLSTLKDLEQAPHLLLELQNQCNDLDQNLLDLNKQLENYLFDYASHSAHINGLLDDINVKVKDLQCSSHSASSSSDGGPSKIWGEELPALAKEVARVETVRKYAETALKLDTLVGDLEDAVSSTINRTLRRYPSSTSSEDMQAVAMTSLKLTEGTLRLISKSQPQWTQLVSAVDHRVDRALAMLRPQAIADHRSLLASLGWPPPLSTSKSSGLEIKKSINVHNPLVTMQGELKQKYCESFLTLCSLQELQIKRKSRQIEGIDRYVALHQPLWAIEELVSPISVACQQHFSKWIDQPEFIFALVYKVTQDYVDSMDELLQPLVDEAMLSGYSCREEWIAAMVTSLCMYLVKEVFPRYTSLSDEEGVTGRRSNARASWLFLIDQMIGFDKKVQSLVSQSGISLSLQEDGLRKLSSLSVFGDRPDWLDLWAEIELDDSLDKLKPDIMDERNWSNEVQDAALLLGQGDTKSPAITSSFLRCLSAVIDRCRSLPTVPLRSRFLKLVGPQIINKFFDSVVLRSQEAEGLTDDAALTKVARCINASRYFEVVLKEWCENVFFLEMRLDCEDLLETLVESCTNHGESPGNGIFYWEIKKLEEFRKEWAEVLSTVVLRGFDVCCREYLKNKKHWQEKEEGHIVSQSFVTALDYLQGKMSVLADGLNGIDFVGVWRSLASRIDTLVFNGVLWSKAKFSDGGVERLDNDMGVLFGVFRQWCFRPEGFFPKLSEGMKLLKMTKKQLQDCLKGGEISLKENGIRLLTVAEAEKIARNRA</sequence>
<protein>
    <recommendedName>
        <fullName evidence="3">RINT1-like protein MAG2</fullName>
    </recommendedName>
</protein>
<evidence type="ECO:0000313" key="2">
    <source>
        <dbReference type="Proteomes" id="UP001152484"/>
    </source>
</evidence>
<dbReference type="Pfam" id="PF04437">
    <property type="entry name" value="RINT1_TIP1"/>
    <property type="match status" value="1"/>
</dbReference>
<dbReference type="OrthoDB" id="2189254at2759"/>
<keyword evidence="2" id="KW-1185">Reference proteome</keyword>
<dbReference type="EMBL" id="CAMAPE010000029">
    <property type="protein sequence ID" value="CAH9092546.1"/>
    <property type="molecule type" value="Genomic_DNA"/>
</dbReference>
<dbReference type="Proteomes" id="UP001152484">
    <property type="component" value="Unassembled WGS sequence"/>
</dbReference>
<dbReference type="GO" id="GO:0006888">
    <property type="term" value="P:endoplasmic reticulum to Golgi vesicle-mediated transport"/>
    <property type="evidence" value="ECO:0007669"/>
    <property type="project" value="InterPro"/>
</dbReference>
<evidence type="ECO:0000313" key="1">
    <source>
        <dbReference type="EMBL" id="CAH9092546.1"/>
    </source>
</evidence>
<accession>A0A9P0ZA17</accession>